<name>A0A655JP17_MYCTX</name>
<feature type="compositionally biased region" description="Basic and acidic residues" evidence="1">
    <location>
        <begin position="192"/>
        <end position="201"/>
    </location>
</feature>
<reference evidence="2 3" key="1">
    <citation type="submission" date="2015-03" db="EMBL/GenBank/DDBJ databases">
        <authorList>
            <consortium name="Pathogen Informatics"/>
        </authorList>
    </citation>
    <scope>NUCLEOTIDE SEQUENCE [LARGE SCALE GENOMIC DNA]</scope>
    <source>
        <strain evidence="2 3">P00601463</strain>
    </source>
</reference>
<feature type="compositionally biased region" description="Basic residues" evidence="1">
    <location>
        <begin position="177"/>
        <end position="186"/>
    </location>
</feature>
<protein>
    <submittedName>
        <fullName evidence="2">Uncharacterized protein</fullName>
    </submittedName>
</protein>
<evidence type="ECO:0000256" key="1">
    <source>
        <dbReference type="SAM" id="MobiDB-lite"/>
    </source>
</evidence>
<dbReference type="Proteomes" id="UP000048600">
    <property type="component" value="Unassembled WGS sequence"/>
</dbReference>
<gene>
    <name evidence="2" type="ORF">ERS007741_04178</name>
</gene>
<sequence length="201" mass="22640">MTPSFPRTGVSGHAGAVQRGDGNLHPESPYARNASNVSSDPKPREGTETRNPAPHPQLRHAPEVVRPKTPRGDGNARNRPTWACPQRVVRPKTPRGDGNSITLFLSVARLRVSSDPKPREGTETRKRSTSLTILFSRRQTQNPERGRKHFERELVHSPPFRSSDPKPREGTETPRGWRMRCARKCRQTQNPERGRKPDDGQ</sequence>
<feature type="compositionally biased region" description="Basic and acidic residues" evidence="1">
    <location>
        <begin position="163"/>
        <end position="172"/>
    </location>
</feature>
<accession>A0A655JP17</accession>
<dbReference type="AlphaFoldDB" id="A0A655JP17"/>
<evidence type="ECO:0000313" key="2">
    <source>
        <dbReference type="EMBL" id="COX31298.1"/>
    </source>
</evidence>
<evidence type="ECO:0000313" key="3">
    <source>
        <dbReference type="Proteomes" id="UP000048600"/>
    </source>
</evidence>
<proteinExistence type="predicted"/>
<dbReference type="EMBL" id="CHKL01000792">
    <property type="protein sequence ID" value="COX31298.1"/>
    <property type="molecule type" value="Genomic_DNA"/>
</dbReference>
<feature type="region of interest" description="Disordered" evidence="1">
    <location>
        <begin position="136"/>
        <end position="201"/>
    </location>
</feature>
<feature type="compositionally biased region" description="Basic and acidic residues" evidence="1">
    <location>
        <begin position="112"/>
        <end position="126"/>
    </location>
</feature>
<feature type="region of interest" description="Disordered" evidence="1">
    <location>
        <begin position="112"/>
        <end position="131"/>
    </location>
</feature>
<organism evidence="2 3">
    <name type="scientific">Mycobacterium tuberculosis</name>
    <dbReference type="NCBI Taxonomy" id="1773"/>
    <lineage>
        <taxon>Bacteria</taxon>
        <taxon>Bacillati</taxon>
        <taxon>Actinomycetota</taxon>
        <taxon>Actinomycetes</taxon>
        <taxon>Mycobacteriales</taxon>
        <taxon>Mycobacteriaceae</taxon>
        <taxon>Mycobacterium</taxon>
        <taxon>Mycobacterium tuberculosis complex</taxon>
    </lineage>
</organism>
<feature type="region of interest" description="Disordered" evidence="1">
    <location>
        <begin position="1"/>
        <end position="100"/>
    </location>
</feature>
<feature type="compositionally biased region" description="Basic and acidic residues" evidence="1">
    <location>
        <begin position="60"/>
        <end position="76"/>
    </location>
</feature>